<keyword evidence="2" id="KW-1185">Reference proteome</keyword>
<evidence type="ECO:0008006" key="3">
    <source>
        <dbReference type="Google" id="ProtNLM"/>
    </source>
</evidence>
<reference evidence="1" key="2">
    <citation type="submission" date="2021-03" db="UniProtKB">
        <authorList>
            <consortium name="EnsemblPlants"/>
        </authorList>
    </citation>
    <scope>IDENTIFICATION</scope>
</reference>
<reference evidence="1" key="1">
    <citation type="journal article" date="2017" name="Nature">
        <title>The genome of Chenopodium quinoa.</title>
        <authorList>
            <person name="Jarvis D.E."/>
            <person name="Ho Y.S."/>
            <person name="Lightfoot D.J."/>
            <person name="Schmoeckel S.M."/>
            <person name="Li B."/>
            <person name="Borm T.J.A."/>
            <person name="Ohyanagi H."/>
            <person name="Mineta K."/>
            <person name="Michell C.T."/>
            <person name="Saber N."/>
            <person name="Kharbatia N.M."/>
            <person name="Rupper R.R."/>
            <person name="Sharp A.R."/>
            <person name="Dally N."/>
            <person name="Boughton B.A."/>
            <person name="Woo Y.H."/>
            <person name="Gao G."/>
            <person name="Schijlen E.G.W.M."/>
            <person name="Guo X."/>
            <person name="Momin A.A."/>
            <person name="Negrao S."/>
            <person name="Al-Babili S."/>
            <person name="Gehring C."/>
            <person name="Roessner U."/>
            <person name="Jung C."/>
            <person name="Murphy K."/>
            <person name="Arold S.T."/>
            <person name="Gojobori T."/>
            <person name="van der Linden C.G."/>
            <person name="van Loo E.N."/>
            <person name="Jellen E.N."/>
            <person name="Maughan P.J."/>
            <person name="Tester M."/>
        </authorList>
    </citation>
    <scope>NUCLEOTIDE SEQUENCE [LARGE SCALE GENOMIC DNA]</scope>
    <source>
        <strain evidence="1">cv. PI 614886</strain>
    </source>
</reference>
<sequence>MIEEPPWDSHVLQSHNSIFANNSFHWLSPECKEIKCFDLSTHKFYEMPQLPDNILRDAPKLGVLQGKVCLVTICMDIWILEEYNNKASWTQLFRNIMRPSAGCPCDAYQLWKLNMNIGCLKDGSNIFIAFTKRHTRDPKLPCLRVVKGLKCCEMESGATNKIIHTPDLPDDLLLASKQPWVESLVDPLALSLTKP</sequence>
<accession>A0A803LQ76</accession>
<evidence type="ECO:0000313" key="1">
    <source>
        <dbReference type="EnsemblPlants" id="AUR62017105-RA:cds"/>
    </source>
</evidence>
<proteinExistence type="predicted"/>
<dbReference type="AlphaFoldDB" id="A0A803LQ76"/>
<dbReference type="EnsemblPlants" id="AUR62017105-RA">
    <property type="protein sequence ID" value="AUR62017105-RA:cds"/>
    <property type="gene ID" value="AUR62017105"/>
</dbReference>
<dbReference type="Gramene" id="AUR62017105-RA">
    <property type="protein sequence ID" value="AUR62017105-RA:cds"/>
    <property type="gene ID" value="AUR62017105"/>
</dbReference>
<name>A0A803LQ76_CHEQI</name>
<evidence type="ECO:0000313" key="2">
    <source>
        <dbReference type="Proteomes" id="UP000596660"/>
    </source>
</evidence>
<dbReference type="Proteomes" id="UP000596660">
    <property type="component" value="Unplaced"/>
</dbReference>
<organism evidence="1 2">
    <name type="scientific">Chenopodium quinoa</name>
    <name type="common">Quinoa</name>
    <dbReference type="NCBI Taxonomy" id="63459"/>
    <lineage>
        <taxon>Eukaryota</taxon>
        <taxon>Viridiplantae</taxon>
        <taxon>Streptophyta</taxon>
        <taxon>Embryophyta</taxon>
        <taxon>Tracheophyta</taxon>
        <taxon>Spermatophyta</taxon>
        <taxon>Magnoliopsida</taxon>
        <taxon>eudicotyledons</taxon>
        <taxon>Gunneridae</taxon>
        <taxon>Pentapetalae</taxon>
        <taxon>Caryophyllales</taxon>
        <taxon>Chenopodiaceae</taxon>
        <taxon>Chenopodioideae</taxon>
        <taxon>Atripliceae</taxon>
        <taxon>Chenopodium</taxon>
    </lineage>
</organism>
<protein>
    <recommendedName>
        <fullName evidence="3">F-box associated domain-containing protein</fullName>
    </recommendedName>
</protein>